<organism evidence="3 4">
    <name type="scientific">Epichloe festucae (strain Fl1)</name>
    <dbReference type="NCBI Taxonomy" id="877507"/>
    <lineage>
        <taxon>Eukaryota</taxon>
        <taxon>Fungi</taxon>
        <taxon>Dikarya</taxon>
        <taxon>Ascomycota</taxon>
        <taxon>Pezizomycotina</taxon>
        <taxon>Sordariomycetes</taxon>
        <taxon>Hypocreomycetidae</taxon>
        <taxon>Hypocreales</taxon>
        <taxon>Clavicipitaceae</taxon>
        <taxon>Epichloe</taxon>
    </lineage>
</organism>
<name>A0A7U3SNR9_EPIFF</name>
<evidence type="ECO:0000313" key="4">
    <source>
        <dbReference type="Proteomes" id="UP000594364"/>
    </source>
</evidence>
<keyword evidence="4" id="KW-1185">Reference proteome</keyword>
<reference evidence="3 4" key="1">
    <citation type="journal article" date="2018" name="PLoS Genet.">
        <title>Repeat elements organise 3D genome structure and mediate transcription in the filamentous fungus Epichloe festucae.</title>
        <authorList>
            <person name="Winter D.J."/>
            <person name="Ganley A.R.D."/>
            <person name="Young C.A."/>
            <person name="Liachko I."/>
            <person name="Schardl C.L."/>
            <person name="Dupont P.Y."/>
            <person name="Berry D."/>
            <person name="Ram A."/>
            <person name="Scott B."/>
            <person name="Cox M.P."/>
        </authorList>
    </citation>
    <scope>NUCLEOTIDE SEQUENCE [LARGE SCALE GENOMIC DNA]</scope>
    <source>
        <strain evidence="3 4">Fl1</strain>
    </source>
</reference>
<feature type="chain" id="PRO_5034128710" evidence="2">
    <location>
        <begin position="18"/>
        <end position="190"/>
    </location>
</feature>
<dbReference type="AlphaFoldDB" id="A0A7U3SNR9"/>
<feature type="region of interest" description="Disordered" evidence="1">
    <location>
        <begin position="122"/>
        <end position="163"/>
    </location>
</feature>
<accession>A0A7U3SNR9</accession>
<keyword evidence="2" id="KW-0732">Signal</keyword>
<protein>
    <submittedName>
        <fullName evidence="3">Uncharacterized protein</fullName>
    </submittedName>
</protein>
<proteinExistence type="predicted"/>
<sequence length="190" mass="18728">MQLISALILGTASAVVAEQAIPQEAIVGISARQLFPAFGSALHLKEKRAETCEAGKVVCHGNCVPIGGQCCTDGWSASIAGCKSEGKTMCQDKCIPIGATCCSNGKYCFDKAGTPCCIAGSDSRGGDEGGRTTATAAATDNANSQTGGAGDGSSPTTAPTTTTAPAAAGTVAVPMLLGAAAVMANLPLVM</sequence>
<evidence type="ECO:0000256" key="1">
    <source>
        <dbReference type="SAM" id="MobiDB-lite"/>
    </source>
</evidence>
<dbReference type="EMBL" id="CP031390">
    <property type="protein sequence ID" value="QPH19757.1"/>
    <property type="molecule type" value="Genomic_DNA"/>
</dbReference>
<evidence type="ECO:0000313" key="3">
    <source>
        <dbReference type="EMBL" id="QPH19757.1"/>
    </source>
</evidence>
<evidence type="ECO:0000256" key="2">
    <source>
        <dbReference type="SAM" id="SignalP"/>
    </source>
</evidence>
<gene>
    <name evidence="3" type="ORF">C2857_005050</name>
</gene>
<feature type="signal peptide" evidence="2">
    <location>
        <begin position="1"/>
        <end position="17"/>
    </location>
</feature>
<dbReference type="OrthoDB" id="5152093at2759"/>
<feature type="compositionally biased region" description="Low complexity" evidence="1">
    <location>
        <begin position="152"/>
        <end position="163"/>
    </location>
</feature>
<dbReference type="Proteomes" id="UP000594364">
    <property type="component" value="Chromosome 6"/>
</dbReference>